<sequence length="185" mass="21005">MAAGFRRVFIGMIIAFIDIELFNLALLPSLIAWLIIYSGLSIFETKGIIILTEKIICGMLVLLIGTDIYLFFIQADHYGLLQNVILPVLALVGQFIIFHRLLGMAVAYFAARGEQDLIAKYTRHNRIYLIVQGTGILLLILSLTFNLEILLLLSSVLNLIAFIDILIFTYGLSREDYRYMRITKN</sequence>
<dbReference type="Proteomes" id="UP000199300">
    <property type="component" value="Unassembled WGS sequence"/>
</dbReference>
<feature type="transmembrane region" description="Helical" evidence="1">
    <location>
        <begin position="12"/>
        <end position="36"/>
    </location>
</feature>
<organism evidence="2 3">
    <name type="scientific">Amphibacillus marinus</name>
    <dbReference type="NCBI Taxonomy" id="872970"/>
    <lineage>
        <taxon>Bacteria</taxon>
        <taxon>Bacillati</taxon>
        <taxon>Bacillota</taxon>
        <taxon>Bacilli</taxon>
        <taxon>Bacillales</taxon>
        <taxon>Bacillaceae</taxon>
        <taxon>Amphibacillus</taxon>
    </lineage>
</organism>
<feature type="transmembrane region" description="Helical" evidence="1">
    <location>
        <begin position="151"/>
        <end position="172"/>
    </location>
</feature>
<evidence type="ECO:0000256" key="1">
    <source>
        <dbReference type="SAM" id="Phobius"/>
    </source>
</evidence>
<name>A0A1H8H1A5_9BACI</name>
<feature type="transmembrane region" description="Helical" evidence="1">
    <location>
        <begin position="48"/>
        <end position="72"/>
    </location>
</feature>
<proteinExistence type="predicted"/>
<keyword evidence="1" id="KW-0812">Transmembrane</keyword>
<protein>
    <submittedName>
        <fullName evidence="2">Uncharacterized protein</fullName>
    </submittedName>
</protein>
<dbReference type="RefSeq" id="WP_091493787.1">
    <property type="nucleotide sequence ID" value="NZ_FODJ01000001.1"/>
</dbReference>
<dbReference type="EMBL" id="FODJ01000001">
    <property type="protein sequence ID" value="SEN49799.1"/>
    <property type="molecule type" value="Genomic_DNA"/>
</dbReference>
<dbReference type="STRING" id="872970.SAMN04488134_101223"/>
<feature type="transmembrane region" description="Helical" evidence="1">
    <location>
        <begin position="84"/>
        <end position="111"/>
    </location>
</feature>
<keyword evidence="1" id="KW-1133">Transmembrane helix</keyword>
<evidence type="ECO:0000313" key="3">
    <source>
        <dbReference type="Proteomes" id="UP000199300"/>
    </source>
</evidence>
<dbReference type="AlphaFoldDB" id="A0A1H8H1A5"/>
<evidence type="ECO:0000313" key="2">
    <source>
        <dbReference type="EMBL" id="SEN49799.1"/>
    </source>
</evidence>
<feature type="transmembrane region" description="Helical" evidence="1">
    <location>
        <begin position="127"/>
        <end position="145"/>
    </location>
</feature>
<accession>A0A1H8H1A5</accession>
<reference evidence="2 3" key="1">
    <citation type="submission" date="2016-10" db="EMBL/GenBank/DDBJ databases">
        <authorList>
            <person name="de Groot N.N."/>
        </authorList>
    </citation>
    <scope>NUCLEOTIDE SEQUENCE [LARGE SCALE GENOMIC DNA]</scope>
    <source>
        <strain evidence="2 3">CGMCC 1.10434</strain>
    </source>
</reference>
<keyword evidence="1" id="KW-0472">Membrane</keyword>
<keyword evidence="3" id="KW-1185">Reference proteome</keyword>
<gene>
    <name evidence="2" type="ORF">SAMN04488134_101223</name>
</gene>